<feature type="region of interest" description="Disordered" evidence="1">
    <location>
        <begin position="1"/>
        <end position="31"/>
    </location>
</feature>
<keyword evidence="2" id="KW-0472">Membrane</keyword>
<evidence type="ECO:0000313" key="3">
    <source>
        <dbReference type="EMBL" id="KAG7089733.1"/>
    </source>
</evidence>
<keyword evidence="4" id="KW-1185">Reference proteome</keyword>
<dbReference type="Proteomes" id="UP001049176">
    <property type="component" value="Chromosome 7"/>
</dbReference>
<reference evidence="3" key="1">
    <citation type="journal article" date="2021" name="Genome Biol. Evol.">
        <title>The assembled and annotated genome of the fairy-ring fungus Marasmius oreades.</title>
        <authorList>
            <person name="Hiltunen M."/>
            <person name="Ament-Velasquez S.L."/>
            <person name="Johannesson H."/>
        </authorList>
    </citation>
    <scope>NUCLEOTIDE SEQUENCE</scope>
    <source>
        <strain evidence="3">03SP1</strain>
    </source>
</reference>
<feature type="compositionally biased region" description="Polar residues" evidence="1">
    <location>
        <begin position="1"/>
        <end position="27"/>
    </location>
</feature>
<evidence type="ECO:0000256" key="1">
    <source>
        <dbReference type="SAM" id="MobiDB-lite"/>
    </source>
</evidence>
<comment type="caution">
    <text evidence="3">The sequence shown here is derived from an EMBL/GenBank/DDBJ whole genome shotgun (WGS) entry which is preliminary data.</text>
</comment>
<evidence type="ECO:0000256" key="2">
    <source>
        <dbReference type="SAM" id="Phobius"/>
    </source>
</evidence>
<feature type="transmembrane region" description="Helical" evidence="2">
    <location>
        <begin position="161"/>
        <end position="189"/>
    </location>
</feature>
<dbReference type="EMBL" id="CM032187">
    <property type="protein sequence ID" value="KAG7089733.1"/>
    <property type="molecule type" value="Genomic_DNA"/>
</dbReference>
<accession>A0A9P7UPX2</accession>
<dbReference type="OrthoDB" id="3225366at2759"/>
<name>A0A9P7UPX2_9AGAR</name>
<sequence length="216" mass="24068">MNHTSQTRYPTRTWDNPSRISNLNPQNEQERGVPNFLEATSDLSLGYRLPKLIEAKQKRWIRTLKDGTIISSILTVVSGQLLIFYRSSFSSLNQDRSLAIAFLSNLSFIFNLISTFISIVLANKLGRLPDVAARRDAIAPQDGYVSASGGSLKLYGLKTSWYLMAFYWAICFSSGIGCLLAQVMVYVWMDEALPVKIVATCLVVLALPLSFALFAN</sequence>
<gene>
    <name evidence="3" type="ORF">E1B28_011387</name>
</gene>
<feature type="transmembrane region" description="Helical" evidence="2">
    <location>
        <begin position="195"/>
        <end position="215"/>
    </location>
</feature>
<keyword evidence="2" id="KW-1133">Transmembrane helix</keyword>
<protein>
    <submittedName>
        <fullName evidence="3">Uncharacterized protein</fullName>
    </submittedName>
</protein>
<proteinExistence type="predicted"/>
<feature type="transmembrane region" description="Helical" evidence="2">
    <location>
        <begin position="97"/>
        <end position="122"/>
    </location>
</feature>
<dbReference type="GeneID" id="66080462"/>
<dbReference type="KEGG" id="more:E1B28_011387"/>
<keyword evidence="2" id="KW-0812">Transmembrane</keyword>
<evidence type="ECO:0000313" key="4">
    <source>
        <dbReference type="Proteomes" id="UP001049176"/>
    </source>
</evidence>
<dbReference type="AlphaFoldDB" id="A0A9P7UPX2"/>
<dbReference type="RefSeq" id="XP_043006203.1">
    <property type="nucleotide sequence ID" value="XM_043156416.1"/>
</dbReference>
<feature type="transmembrane region" description="Helical" evidence="2">
    <location>
        <begin position="67"/>
        <end position="85"/>
    </location>
</feature>
<organism evidence="3 4">
    <name type="scientific">Marasmius oreades</name>
    <name type="common">fairy-ring Marasmius</name>
    <dbReference type="NCBI Taxonomy" id="181124"/>
    <lineage>
        <taxon>Eukaryota</taxon>
        <taxon>Fungi</taxon>
        <taxon>Dikarya</taxon>
        <taxon>Basidiomycota</taxon>
        <taxon>Agaricomycotina</taxon>
        <taxon>Agaricomycetes</taxon>
        <taxon>Agaricomycetidae</taxon>
        <taxon>Agaricales</taxon>
        <taxon>Marasmiineae</taxon>
        <taxon>Marasmiaceae</taxon>
        <taxon>Marasmius</taxon>
    </lineage>
</organism>